<name>A0ABY1QGT8_9BACT</name>
<protein>
    <submittedName>
        <fullName evidence="2">Repeat domain-containing protein</fullName>
    </submittedName>
</protein>
<evidence type="ECO:0000313" key="3">
    <source>
        <dbReference type="Proteomes" id="UP001158067"/>
    </source>
</evidence>
<evidence type="ECO:0000256" key="1">
    <source>
        <dbReference type="ARBA" id="ARBA00022729"/>
    </source>
</evidence>
<dbReference type="Pfam" id="PF14559">
    <property type="entry name" value="TPR_19"/>
    <property type="match status" value="1"/>
</dbReference>
<keyword evidence="3" id="KW-1185">Reference proteome</keyword>
<dbReference type="InterPro" id="IPR013517">
    <property type="entry name" value="FG-GAP"/>
</dbReference>
<dbReference type="InterPro" id="IPR027039">
    <property type="entry name" value="Crtac1"/>
</dbReference>
<dbReference type="EMBL" id="FXUG01000012">
    <property type="protein sequence ID" value="SMP69348.1"/>
    <property type="molecule type" value="Genomic_DNA"/>
</dbReference>
<reference evidence="2 3" key="1">
    <citation type="submission" date="2017-05" db="EMBL/GenBank/DDBJ databases">
        <authorList>
            <person name="Varghese N."/>
            <person name="Submissions S."/>
        </authorList>
    </citation>
    <scope>NUCLEOTIDE SEQUENCE [LARGE SCALE GENOMIC DNA]</scope>
    <source>
        <strain evidence="2 3">DSM 25457</strain>
    </source>
</reference>
<proteinExistence type="predicted"/>
<comment type="caution">
    <text evidence="2">The sequence shown here is derived from an EMBL/GenBank/DDBJ whole genome shotgun (WGS) entry which is preliminary data.</text>
</comment>
<keyword evidence="1" id="KW-0732">Signal</keyword>
<dbReference type="PANTHER" id="PTHR16026:SF0">
    <property type="entry name" value="CARTILAGE ACIDIC PROTEIN 1"/>
    <property type="match status" value="1"/>
</dbReference>
<dbReference type="Pfam" id="PF13517">
    <property type="entry name" value="FG-GAP_3"/>
    <property type="match status" value="1"/>
</dbReference>
<dbReference type="SUPFAM" id="SSF69318">
    <property type="entry name" value="Integrin alpha N-terminal domain"/>
    <property type="match status" value="1"/>
</dbReference>
<dbReference type="InterPro" id="IPR028994">
    <property type="entry name" value="Integrin_alpha_N"/>
</dbReference>
<organism evidence="2 3">
    <name type="scientific">Neorhodopirellula lusitana</name>
    <dbReference type="NCBI Taxonomy" id="445327"/>
    <lineage>
        <taxon>Bacteria</taxon>
        <taxon>Pseudomonadati</taxon>
        <taxon>Planctomycetota</taxon>
        <taxon>Planctomycetia</taxon>
        <taxon>Pirellulales</taxon>
        <taxon>Pirellulaceae</taxon>
        <taxon>Neorhodopirellula</taxon>
    </lineage>
</organism>
<dbReference type="Gene3D" id="1.25.40.10">
    <property type="entry name" value="Tetratricopeptide repeat domain"/>
    <property type="match status" value="2"/>
</dbReference>
<dbReference type="RefSeq" id="WP_283434152.1">
    <property type="nucleotide sequence ID" value="NZ_FXUG01000012.1"/>
</dbReference>
<dbReference type="Gene3D" id="2.130.10.130">
    <property type="entry name" value="Integrin alpha, N-terminal"/>
    <property type="match status" value="1"/>
</dbReference>
<dbReference type="InterPro" id="IPR011990">
    <property type="entry name" value="TPR-like_helical_dom_sf"/>
</dbReference>
<evidence type="ECO:0000313" key="2">
    <source>
        <dbReference type="EMBL" id="SMP69348.1"/>
    </source>
</evidence>
<sequence>MRRGQWQEAWRFSNATLTQHPNDADTIQLVASVAQQIGEQDVAADLMIDACRAEALGNAQRLNQAANALLNAGRLYDCMDLLEESLEVDPMRHQIRMLFYNMCWGIENRLRAIPHGRFLVQHRQFDLRLLLSLSYTESGTDRLDSFIELANRYPSDKRPLVAQAKSLFDQGEFEQAAKVLHEVLEFHSDHLPAVVLLCRVLVASNLDDEFIAVIADVPEKIEAYPDYWLAVGDWCEAHQQNHRAARAYWEAAKRDAEGREAWLKFSTSLKRIDNSDHQLDQAEIESIETRVNLLTQVSDVMNRFRYYPSQGLAIEIAEALRELGRLWEAEAWASIATQLPQEEGVLVKRVRESIVALMSKQTPWQLEEKHPELRIDLTCLDLPRIELDQLASVTESKAAIRRTGEPRRIGLSNEAGERSLNFFGRTGDDLARPGVLFHQTLGCGGGTIDFDLDGWSDLYLAAAGGTPPHQDSQPNTLWRNQDGGFVDVTREAETGDTGFGQGIAVGDINEDGFPDLLALNYGPNSLFINNGDGTFTNATDQMDQDGRGLDWSSSGAVADLDQDGLADLVVLSYGDGLEQVRKTCLDGGQVRACAPSNF</sequence>
<dbReference type="SUPFAM" id="SSF48452">
    <property type="entry name" value="TPR-like"/>
    <property type="match status" value="1"/>
</dbReference>
<accession>A0ABY1QGT8</accession>
<dbReference type="PANTHER" id="PTHR16026">
    <property type="entry name" value="CARTILAGE ACIDIC PROTEIN 1"/>
    <property type="match status" value="1"/>
</dbReference>
<gene>
    <name evidence="2" type="ORF">SAMN06265222_1128</name>
</gene>
<dbReference type="Proteomes" id="UP001158067">
    <property type="component" value="Unassembled WGS sequence"/>
</dbReference>